<evidence type="ECO:0000313" key="1">
    <source>
        <dbReference type="EMBL" id="MCJ8748916.1"/>
    </source>
</evidence>
<organism evidence="1 2">
    <name type="scientific">Pangasius djambal</name>
    <dbReference type="NCBI Taxonomy" id="1691987"/>
    <lineage>
        <taxon>Eukaryota</taxon>
        <taxon>Metazoa</taxon>
        <taxon>Chordata</taxon>
        <taxon>Craniata</taxon>
        <taxon>Vertebrata</taxon>
        <taxon>Euteleostomi</taxon>
        <taxon>Actinopterygii</taxon>
        <taxon>Neopterygii</taxon>
        <taxon>Teleostei</taxon>
        <taxon>Ostariophysi</taxon>
        <taxon>Siluriformes</taxon>
        <taxon>Pangasiidae</taxon>
        <taxon>Pangasius</taxon>
    </lineage>
</organism>
<name>A0ACC5ZNR0_9TELE</name>
<reference evidence="1" key="1">
    <citation type="submission" date="2020-02" db="EMBL/GenBank/DDBJ databases">
        <title>Genome sequencing of the panga catfish, Pangasius djambal.</title>
        <authorList>
            <person name="Wen M."/>
            <person name="Zahm M."/>
            <person name="Roques C."/>
            <person name="Cabau C."/>
            <person name="Klopp C."/>
            <person name="Donnadieu C."/>
            <person name="Jouanno E."/>
            <person name="Avarre J.-C."/>
            <person name="Campet M."/>
            <person name="Ha T."/>
            <person name="Dugue R."/>
            <person name="Lampietro C."/>
            <person name="Louis A."/>
            <person name="Herpin A."/>
            <person name="Echchiki A."/>
            <person name="Berthelot C."/>
            <person name="Parey E."/>
            <person name="Roest-Crollius H."/>
            <person name="Braasch I."/>
            <person name="Postlethwait J.H."/>
            <person name="Bobe J."/>
            <person name="Montfort J."/>
            <person name="Bouchez O."/>
            <person name="Begum T."/>
            <person name="Schartl M."/>
            <person name="Gustiano R."/>
            <person name="Guiguen Y."/>
        </authorList>
    </citation>
    <scope>NUCLEOTIDE SEQUENCE</scope>
    <source>
        <strain evidence="1">Pdj_M5554</strain>
    </source>
</reference>
<proteinExistence type="predicted"/>
<sequence length="1312" mass="143857">MLSAMHLLNSSARPRRPERATVKNLCARSLWQVSKEKGEQKHRHKKKKKKKKDGAKPKTGRSDSKNDVCAVQTFSRLMDVLQESRFAGPERCPSPPNATDNDSHDHLSDKSHVLTHCDSTDPPLLSPPALDSSSQTSEVPFSVTDLHDDSVSKATSLSSLSSFSSLSSLSSLSCSKPVSPWSVPQSCDRPSLSSMDSGGGDCISCLLPKSQSCESVLGLTSDFQSCPSSNISMQCLSSATTTGRYGDQVISDQLLSGPTHPAGVHENAEEGKSMRESESDDDPTSRSIYESLGEEAQDWSCLESLISESRMELLDLCSRSELAVNLFCEEDVENYMFQDEESTLGTDVCSLKIRYESYPDVAQERTEVTLQDESQLGFFPTLPCSRTESLQDKTDQSSEDKVEAPTTPSSNFLFDLSNSPEDSGEFSDDSYCTGSSPDTWQAQQPHGQLSRENSSSSSQLSYRLRAKRKVAFREDYLYDVDSIASERNAEKRKKLSVGPKKEWDDDWCPKKRRRSCRKEPPVIIKYIIINRFKGEKHMQVKLSKVEPSVSTVNLNPDNLLHYEKLAPLKAYWQKKEKEQQEQNSIAAADKTKRLNGCKRPPSTTPKRKQRSARLRIQRVPAVETAIPSQTAAALCNNQQEMADSVKSTEDLQWATTHDALDKVETGKTTHQARAKSRTQEREERRKLDKTVKIKKFKSEARLRAKKAQKEENPTASELKELSSCLPENLSDSLESNLLTNETSVEKCTLTPTAPGTNENVDLLPGGYLQTLLEASESSSSANVTFFSTDQQQTGLLPVAAPLQPVQTCVLSPPSESELPHSPQPLNHIPDHTSFPETDHPEQSYPVNWPSQPTVEQLSFSPDIPTQSPVMPSGFPRPMPVLAGDGTTVTGYSQVPLGTCRMAFEEPLLPEPHSDTDYGRSPVGSRVENGMGRLVSFNSLGSLSAASSNYSSLSLREGEREREEEMSEISDGFLSHCSPQLVLQQSLEEITPLRESTDLLDISNFTPDKFRHSSLSEMSPPDTPSPSPQLLGNCGKGGGFLETAGANVRWSCSTVPQVEQDASQNAHLLQTFTEEDDEEGLQGLKRSKKKGGKNGQSTKKTKTPKAAKGERVKLPKQGSHSAKKIKALLEGKAAKGERKLDSGAPSPTPSLNMIGAQGDWPNAGALSDDDQGEFQEPSNILSNIVSGMAEVQRFMRASVEPLWGPCLSPGQHALQSQTLKILGSSADLKKRGSASGASKGKKGTGRDGKTSSKLLAPGFFPPIGLDCLPLPHRPAHKKMYRHKSTTKFARDELLAGKRDIKGVALAALVEKQR</sequence>
<comment type="caution">
    <text evidence="1">The sequence shown here is derived from an EMBL/GenBank/DDBJ whole genome shotgun (WGS) entry which is preliminary data.</text>
</comment>
<evidence type="ECO:0000313" key="2">
    <source>
        <dbReference type="Proteomes" id="UP000830395"/>
    </source>
</evidence>
<accession>A0ACC5ZNR0</accession>
<keyword evidence="2" id="KW-1185">Reference proteome</keyword>
<gene>
    <name evidence="1" type="ORF">PDJAM_G00170170</name>
</gene>
<protein>
    <submittedName>
        <fullName evidence="1">Uncharacterized protein</fullName>
    </submittedName>
</protein>
<dbReference type="Proteomes" id="UP000830395">
    <property type="component" value="Chromosome 27"/>
</dbReference>
<dbReference type="EMBL" id="CM041001">
    <property type="protein sequence ID" value="MCJ8748916.1"/>
    <property type="molecule type" value="Genomic_DNA"/>
</dbReference>